<evidence type="ECO:0000259" key="20">
    <source>
        <dbReference type="PROSITE" id="PS50110"/>
    </source>
</evidence>
<evidence type="ECO:0000256" key="5">
    <source>
        <dbReference type="ARBA" id="ARBA00022475"/>
    </source>
</evidence>
<evidence type="ECO:0000256" key="11">
    <source>
        <dbReference type="ARBA" id="ARBA00022840"/>
    </source>
</evidence>
<dbReference type="GO" id="GO:0005886">
    <property type="term" value="C:plasma membrane"/>
    <property type="evidence" value="ECO:0007669"/>
    <property type="project" value="UniProtKB-SubCell"/>
</dbReference>
<evidence type="ECO:0000256" key="3">
    <source>
        <dbReference type="ARBA" id="ARBA00006402"/>
    </source>
</evidence>
<evidence type="ECO:0000256" key="10">
    <source>
        <dbReference type="ARBA" id="ARBA00022777"/>
    </source>
</evidence>
<dbReference type="CDD" id="cd12912">
    <property type="entry name" value="PDC2_MCP_like"/>
    <property type="match status" value="1"/>
</dbReference>
<dbReference type="EC" id="2.7.13.3" evidence="4"/>
<dbReference type="InterPro" id="IPR003661">
    <property type="entry name" value="HisK_dim/P_dom"/>
</dbReference>
<dbReference type="CDD" id="cd16922">
    <property type="entry name" value="HATPase_EvgS-ArcB-TorS-like"/>
    <property type="match status" value="1"/>
</dbReference>
<dbReference type="Gene3D" id="3.30.450.20">
    <property type="entry name" value="PAS domain"/>
    <property type="match status" value="2"/>
</dbReference>
<dbReference type="CDD" id="cd00082">
    <property type="entry name" value="HisKA"/>
    <property type="match status" value="1"/>
</dbReference>
<feature type="domain" description="Histidine kinase" evidence="19">
    <location>
        <begin position="365"/>
        <end position="586"/>
    </location>
</feature>
<dbReference type="InterPro" id="IPR003594">
    <property type="entry name" value="HATPase_dom"/>
</dbReference>
<keyword evidence="12 18" id="KW-1133">Transmembrane helix</keyword>
<evidence type="ECO:0000256" key="8">
    <source>
        <dbReference type="ARBA" id="ARBA00022692"/>
    </source>
</evidence>
<dbReference type="Pfam" id="PF02518">
    <property type="entry name" value="HATPase_c"/>
    <property type="match status" value="1"/>
</dbReference>
<dbReference type="SMART" id="SM00387">
    <property type="entry name" value="HATPase_c"/>
    <property type="match status" value="1"/>
</dbReference>
<dbReference type="InterPro" id="IPR004358">
    <property type="entry name" value="Sig_transdc_His_kin-like_C"/>
</dbReference>
<dbReference type="Pfam" id="PF00072">
    <property type="entry name" value="Response_reg"/>
    <property type="match status" value="1"/>
</dbReference>
<protein>
    <recommendedName>
        <fullName evidence="16">Circadian input-output histidine kinase CikA</fullName>
        <ecNumber evidence="4">2.7.13.3</ecNumber>
    </recommendedName>
</protein>
<dbReference type="InterPro" id="IPR011006">
    <property type="entry name" value="CheY-like_superfamily"/>
</dbReference>
<keyword evidence="9" id="KW-0547">Nucleotide-binding</keyword>
<dbReference type="Gene3D" id="3.40.50.2300">
    <property type="match status" value="1"/>
</dbReference>
<evidence type="ECO:0000259" key="19">
    <source>
        <dbReference type="PROSITE" id="PS50109"/>
    </source>
</evidence>
<dbReference type="SMART" id="SM00388">
    <property type="entry name" value="HisKA"/>
    <property type="match status" value="1"/>
</dbReference>
<dbReference type="InterPro" id="IPR001789">
    <property type="entry name" value="Sig_transdc_resp-reg_receiver"/>
</dbReference>
<reference evidence="21" key="1">
    <citation type="submission" date="2020-10" db="EMBL/GenBank/DDBJ databases">
        <authorList>
            <person name="Castelo-Branco R."/>
            <person name="Eusebio N."/>
            <person name="Adriana R."/>
            <person name="Vieira A."/>
            <person name="Brugerolle De Fraissinette N."/>
            <person name="Rezende De Castro R."/>
            <person name="Schneider M.P."/>
            <person name="Vasconcelos V."/>
            <person name="Leao P.N."/>
        </authorList>
    </citation>
    <scope>NUCLEOTIDE SEQUENCE</scope>
    <source>
        <strain evidence="21">LEGE 11479</strain>
    </source>
</reference>
<evidence type="ECO:0000256" key="2">
    <source>
        <dbReference type="ARBA" id="ARBA00004651"/>
    </source>
</evidence>
<feature type="transmembrane region" description="Helical" evidence="18">
    <location>
        <begin position="32"/>
        <end position="53"/>
    </location>
</feature>
<dbReference type="AlphaFoldDB" id="A0A928X0P7"/>
<keyword evidence="11" id="KW-0067">ATP-binding</keyword>
<dbReference type="GO" id="GO:0009927">
    <property type="term" value="F:histidine phosphotransfer kinase activity"/>
    <property type="evidence" value="ECO:0007669"/>
    <property type="project" value="TreeGrafter"/>
</dbReference>
<dbReference type="PROSITE" id="PS50110">
    <property type="entry name" value="RESPONSE_REGULATORY"/>
    <property type="match status" value="1"/>
</dbReference>
<evidence type="ECO:0000256" key="16">
    <source>
        <dbReference type="ARBA" id="ARBA00074306"/>
    </source>
</evidence>
<dbReference type="FunFam" id="3.30.565.10:FF:000010">
    <property type="entry name" value="Sensor histidine kinase RcsC"/>
    <property type="match status" value="1"/>
</dbReference>
<dbReference type="GO" id="GO:0005524">
    <property type="term" value="F:ATP binding"/>
    <property type="evidence" value="ECO:0007669"/>
    <property type="project" value="UniProtKB-KW"/>
</dbReference>
<keyword evidence="10" id="KW-0418">Kinase</keyword>
<dbReference type="Gene3D" id="1.10.287.130">
    <property type="match status" value="1"/>
</dbReference>
<evidence type="ECO:0000256" key="12">
    <source>
        <dbReference type="ARBA" id="ARBA00022989"/>
    </source>
</evidence>
<keyword evidence="5" id="KW-1003">Cell membrane</keyword>
<dbReference type="SMART" id="SM00448">
    <property type="entry name" value="REC"/>
    <property type="match status" value="1"/>
</dbReference>
<keyword evidence="14 18" id="KW-0472">Membrane</keyword>
<dbReference type="InterPro" id="IPR005467">
    <property type="entry name" value="His_kinase_dom"/>
</dbReference>
<organism evidence="21 22">
    <name type="scientific">Leptolyngbya cf. ectocarpi LEGE 11479</name>
    <dbReference type="NCBI Taxonomy" id="1828722"/>
    <lineage>
        <taxon>Bacteria</taxon>
        <taxon>Bacillati</taxon>
        <taxon>Cyanobacteriota</taxon>
        <taxon>Cyanophyceae</taxon>
        <taxon>Leptolyngbyales</taxon>
        <taxon>Leptolyngbyaceae</taxon>
        <taxon>Leptolyngbya group</taxon>
        <taxon>Leptolyngbya</taxon>
    </lineage>
</organism>
<dbReference type="Gene3D" id="3.30.565.10">
    <property type="entry name" value="Histidine kinase-like ATPase, C-terminal domain"/>
    <property type="match status" value="1"/>
</dbReference>
<evidence type="ECO:0000256" key="9">
    <source>
        <dbReference type="ARBA" id="ARBA00022741"/>
    </source>
</evidence>
<gene>
    <name evidence="21" type="ORF">IQ260_09785</name>
</gene>
<feature type="transmembrane region" description="Helical" evidence="18">
    <location>
        <begin position="314"/>
        <end position="337"/>
    </location>
</feature>
<evidence type="ECO:0000256" key="1">
    <source>
        <dbReference type="ARBA" id="ARBA00000085"/>
    </source>
</evidence>
<evidence type="ECO:0000256" key="18">
    <source>
        <dbReference type="SAM" id="Phobius"/>
    </source>
</evidence>
<evidence type="ECO:0000256" key="17">
    <source>
        <dbReference type="PROSITE-ProRule" id="PRU00169"/>
    </source>
</evidence>
<evidence type="ECO:0000256" key="6">
    <source>
        <dbReference type="ARBA" id="ARBA00022553"/>
    </source>
</evidence>
<keyword evidence="7" id="KW-0808">Transferase</keyword>
<dbReference type="PANTHER" id="PTHR43047:SF72">
    <property type="entry name" value="OSMOSENSING HISTIDINE PROTEIN KINASE SLN1"/>
    <property type="match status" value="1"/>
</dbReference>
<accession>A0A928X0P7</accession>
<keyword evidence="6 17" id="KW-0597">Phosphoprotein</keyword>
<evidence type="ECO:0000313" key="22">
    <source>
        <dbReference type="Proteomes" id="UP000615026"/>
    </source>
</evidence>
<keyword evidence="15" id="KW-0131">Cell cycle</keyword>
<sequence>MGHFEKIQFNLWQRLGRWRQLRDAQQQFSRSLMVRLIIGGTTFVVSASAYWSYQVAHRLILENLKDNALLEVQQGADEIDQWIASLKAEVELLAATPTVQTMDWSVVEAFLQRRVKNTDFFKFALAYPDGTRYNTAGATRAKGNISDRIYFQKAMAGSSFVSDPIVSRSTGAPQINIAAPIWGNFSSRDSTEIASDFPMGGFMGSVSVERIIKVVNQLKHADGRYPFVLNSAGQAIVHPNLALITVAEDPGPSFLDSSDLELAAIAQRMVNKEQGIELLPIDGEQQYVAFLPLQEADWSVALVIPRRNIEGQLLPLNLMALVLLGLALTMILVLWQVQSFEQQQLRKTKEAAEVANQAKSEFLANMSHELRTPLNGILGYAQILSCTQSLGEQEKRGVEVIQHCGTHLLTLINDILELSKIEARRLEITPTAVHLPSLLQEVVDVVKVRAEQKDLGFVYQPSSRLPEGVEVDDKKLRQVLINLLGNAIKFTDHGSVRLQVDVLDISEFQVSLFFQVIDTGVGIADSDLSKLFQSFEQVGNHRKQSEGTGLGLAISQQIVQLMGSHIKVHSRLGKGSEFCFTLVVPLAQGWVQPRIVDSRRRIIGYRGEALTILVIDDRWENRAVLLNLLEPLGFLVIEAVDGQAGFESLRENQPDLVITDLAMPVMDGYEFLHRVRWTAGLEQTKVIVSSASVSEQDRQLSLARGGNAFLAKPVDADALVAILSKQLSLEWVYQAVEMDEVRLPAAMVVPPRETLATLLNLAQQADIKLLRESVEAVVNANAVYGPFAEPILRLAEVFRVEEIEELLQRYLMKDVRHDT</sequence>
<keyword evidence="13" id="KW-0902">Two-component regulatory system</keyword>
<comment type="subcellular location">
    <subcellularLocation>
        <location evidence="2">Cell membrane</location>
        <topology evidence="2">Multi-pass membrane protein</topology>
    </subcellularLocation>
</comment>
<dbReference type="SUPFAM" id="SSF55874">
    <property type="entry name" value="ATPase domain of HSP90 chaperone/DNA topoisomerase II/histidine kinase"/>
    <property type="match status" value="1"/>
</dbReference>
<keyword evidence="22" id="KW-1185">Reference proteome</keyword>
<keyword evidence="8 18" id="KW-0812">Transmembrane</keyword>
<dbReference type="InterPro" id="IPR033479">
    <property type="entry name" value="dCache_1"/>
</dbReference>
<dbReference type="Pfam" id="PF02743">
    <property type="entry name" value="dCache_1"/>
    <property type="match status" value="1"/>
</dbReference>
<comment type="catalytic activity">
    <reaction evidence="1">
        <text>ATP + protein L-histidine = ADP + protein N-phospho-L-histidine.</text>
        <dbReference type="EC" id="2.7.13.3"/>
    </reaction>
</comment>
<dbReference type="PROSITE" id="PS50109">
    <property type="entry name" value="HIS_KIN"/>
    <property type="match status" value="1"/>
</dbReference>
<dbReference type="EMBL" id="JADEXP010000067">
    <property type="protein sequence ID" value="MBE9066945.1"/>
    <property type="molecule type" value="Genomic_DNA"/>
</dbReference>
<evidence type="ECO:0000256" key="13">
    <source>
        <dbReference type="ARBA" id="ARBA00023012"/>
    </source>
</evidence>
<dbReference type="CDD" id="cd12914">
    <property type="entry name" value="PDC1_DGC_like"/>
    <property type="match status" value="1"/>
</dbReference>
<evidence type="ECO:0000256" key="7">
    <source>
        <dbReference type="ARBA" id="ARBA00022679"/>
    </source>
</evidence>
<dbReference type="PRINTS" id="PR00344">
    <property type="entry name" value="BCTRLSENSOR"/>
</dbReference>
<dbReference type="InterPro" id="IPR036097">
    <property type="entry name" value="HisK_dim/P_sf"/>
</dbReference>
<evidence type="ECO:0000256" key="4">
    <source>
        <dbReference type="ARBA" id="ARBA00012438"/>
    </source>
</evidence>
<name>A0A928X0P7_LEPEC</name>
<feature type="modified residue" description="4-aspartylphosphate" evidence="17">
    <location>
        <position position="660"/>
    </location>
</feature>
<evidence type="ECO:0000256" key="15">
    <source>
        <dbReference type="ARBA" id="ARBA00023306"/>
    </source>
</evidence>
<evidence type="ECO:0000313" key="21">
    <source>
        <dbReference type="EMBL" id="MBE9066945.1"/>
    </source>
</evidence>
<dbReference type="InterPro" id="IPR036890">
    <property type="entry name" value="HATPase_C_sf"/>
</dbReference>
<proteinExistence type="inferred from homology"/>
<dbReference type="SUPFAM" id="SSF52172">
    <property type="entry name" value="CheY-like"/>
    <property type="match status" value="1"/>
</dbReference>
<comment type="caution">
    <text evidence="21">The sequence shown here is derived from an EMBL/GenBank/DDBJ whole genome shotgun (WGS) entry which is preliminary data.</text>
</comment>
<dbReference type="GO" id="GO:0000155">
    <property type="term" value="F:phosphorelay sensor kinase activity"/>
    <property type="evidence" value="ECO:0007669"/>
    <property type="project" value="InterPro"/>
</dbReference>
<dbReference type="Pfam" id="PF00512">
    <property type="entry name" value="HisKA"/>
    <property type="match status" value="1"/>
</dbReference>
<comment type="similarity">
    <text evidence="3">In the N-terminal section; belongs to the phytochrome family.</text>
</comment>
<dbReference type="FunFam" id="1.10.287.130:FF:000038">
    <property type="entry name" value="Sensory transduction histidine kinase"/>
    <property type="match status" value="1"/>
</dbReference>
<dbReference type="SUPFAM" id="SSF47384">
    <property type="entry name" value="Homodimeric domain of signal transducing histidine kinase"/>
    <property type="match status" value="1"/>
</dbReference>
<evidence type="ECO:0000256" key="14">
    <source>
        <dbReference type="ARBA" id="ARBA00023136"/>
    </source>
</evidence>
<feature type="domain" description="Response regulatory" evidence="20">
    <location>
        <begin position="611"/>
        <end position="727"/>
    </location>
</feature>
<dbReference type="Proteomes" id="UP000615026">
    <property type="component" value="Unassembled WGS sequence"/>
</dbReference>
<dbReference type="PANTHER" id="PTHR43047">
    <property type="entry name" value="TWO-COMPONENT HISTIDINE PROTEIN KINASE"/>
    <property type="match status" value="1"/>
</dbReference>